<dbReference type="GeneID" id="13883023"/>
<evidence type="ECO:0000313" key="3">
    <source>
        <dbReference type="Proteomes" id="UP000005220"/>
    </source>
</evidence>
<feature type="region of interest" description="Disordered" evidence="1">
    <location>
        <begin position="1"/>
        <end position="65"/>
    </location>
</feature>
<dbReference type="KEGG" id="kaf:KAFR_0E02120"/>
<dbReference type="Proteomes" id="UP000005220">
    <property type="component" value="Chromosome 5"/>
</dbReference>
<organism evidence="2 3">
    <name type="scientific">Kazachstania africana (strain ATCC 22294 / BCRC 22015 / CBS 2517 / CECT 1963 / NBRC 1671 / NRRL Y-8276)</name>
    <name type="common">Yeast</name>
    <name type="synonym">Kluyveromyces africanus</name>
    <dbReference type="NCBI Taxonomy" id="1071382"/>
    <lineage>
        <taxon>Eukaryota</taxon>
        <taxon>Fungi</taxon>
        <taxon>Dikarya</taxon>
        <taxon>Ascomycota</taxon>
        <taxon>Saccharomycotina</taxon>
        <taxon>Saccharomycetes</taxon>
        <taxon>Saccharomycetales</taxon>
        <taxon>Saccharomycetaceae</taxon>
        <taxon>Kazachstania</taxon>
    </lineage>
</organism>
<dbReference type="HOGENOM" id="CLU_2097229_0_0_1"/>
<feature type="compositionally biased region" description="Polar residues" evidence="1">
    <location>
        <begin position="105"/>
        <end position="116"/>
    </location>
</feature>
<evidence type="ECO:0000313" key="2">
    <source>
        <dbReference type="EMBL" id="CCF58365.1"/>
    </source>
</evidence>
<sequence length="116" mass="12836">MSMVTGSSKNVAVSSLKGSKEENGKCGNRSLRRTIFKPSQIKNNARNEKLRSQLRDKFSSPTDRLLSPCSQKLNQYKVKKFAYLKNKNISAGNSAASGKKEPTKLSFTETNTSDSE</sequence>
<dbReference type="InterPro" id="IPR007727">
    <property type="entry name" value="Spo12"/>
</dbReference>
<dbReference type="OrthoDB" id="5578329at2759"/>
<accession>H2AVG5</accession>
<reference evidence="2 3" key="1">
    <citation type="journal article" date="2011" name="Proc. Natl. Acad. Sci. U.S.A.">
        <title>Evolutionary erosion of yeast sex chromosomes by mating-type switching accidents.</title>
        <authorList>
            <person name="Gordon J.L."/>
            <person name="Armisen D."/>
            <person name="Proux-Wera E."/>
            <person name="Oheigeartaigh S.S."/>
            <person name="Byrne K.P."/>
            <person name="Wolfe K.H."/>
        </authorList>
    </citation>
    <scope>NUCLEOTIDE SEQUENCE [LARGE SCALE GENOMIC DNA]</scope>
    <source>
        <strain evidence="3">ATCC 22294 / BCRC 22015 / CBS 2517 / CECT 1963 / NBRC 1671 / NRRL Y-8276</strain>
    </source>
</reference>
<gene>
    <name evidence="2" type="primary">KAFR0E02120</name>
    <name evidence="2" type="ORF">KAFR_0E02120</name>
</gene>
<keyword evidence="3" id="KW-1185">Reference proteome</keyword>
<name>H2AVG5_KAZAF</name>
<dbReference type="AlphaFoldDB" id="H2AVG5"/>
<dbReference type="EMBL" id="HE650825">
    <property type="protein sequence ID" value="CCF58365.1"/>
    <property type="molecule type" value="Genomic_DNA"/>
</dbReference>
<feature type="region of interest" description="Disordered" evidence="1">
    <location>
        <begin position="89"/>
        <end position="116"/>
    </location>
</feature>
<proteinExistence type="predicted"/>
<feature type="compositionally biased region" description="Basic and acidic residues" evidence="1">
    <location>
        <begin position="45"/>
        <end position="58"/>
    </location>
</feature>
<protein>
    <submittedName>
        <fullName evidence="2">Uncharacterized protein</fullName>
    </submittedName>
</protein>
<feature type="compositionally biased region" description="Polar residues" evidence="1">
    <location>
        <begin position="1"/>
        <end position="17"/>
    </location>
</feature>
<dbReference type="InParanoid" id="H2AVG5"/>
<dbReference type="RefSeq" id="XP_003957500.1">
    <property type="nucleotide sequence ID" value="XM_003957451.1"/>
</dbReference>
<dbReference type="Pfam" id="PF05032">
    <property type="entry name" value="Spo12"/>
    <property type="match status" value="1"/>
</dbReference>
<evidence type="ECO:0000256" key="1">
    <source>
        <dbReference type="SAM" id="MobiDB-lite"/>
    </source>
</evidence>